<dbReference type="SUPFAM" id="SSF53448">
    <property type="entry name" value="Nucleotide-diphospho-sugar transferases"/>
    <property type="match status" value="1"/>
</dbReference>
<accession>A0A2S9QN48</accession>
<sequence>MCCIRPSACAGDDQCHDNDCFAHTRRHTFTRDGSGPTASDCFKLLLRPPSFHSHTTPLHSAQGRKCVMSSHITIAIATYRRPEELDSLLRSLPPAIAQVADHVCRVIVVDNDPDQSASTTCARSALPLDYLWEPKPGISAARNRAIAHAKGTDWIVFLDDDEIVGRHWLAELIRMQSLTGAEMIAGPVKSLLPATTPSYIVGSRLFDRPPKDNGSFQNEAGSGNLLCKYALFSEREPSEWFLDSFGLTGGGDSELTRRFRREGARIAWAAHAEVYETVPLARTSLRWLARRYRRVGAIDYRLGEDSRYKRLRGVLGGAGRIASGATSLAWNLLAHARLDAPAFRRIFRGVGFIETALGGGYREYARQGDV</sequence>
<protein>
    <recommendedName>
        <fullName evidence="1">Glycosyltransferase 2-like domain-containing protein</fullName>
    </recommendedName>
</protein>
<name>A0A2S9QN48_9MICO</name>
<dbReference type="Gene3D" id="3.90.550.10">
    <property type="entry name" value="Spore Coat Polysaccharide Biosynthesis Protein SpsA, Chain A"/>
    <property type="match status" value="1"/>
</dbReference>
<gene>
    <name evidence="2" type="ORF">B4915_09075</name>
</gene>
<dbReference type="Proteomes" id="UP000238650">
    <property type="component" value="Unassembled WGS sequence"/>
</dbReference>
<feature type="domain" description="Glycosyltransferase 2-like" evidence="1">
    <location>
        <begin position="73"/>
        <end position="186"/>
    </location>
</feature>
<dbReference type="AlphaFoldDB" id="A0A2S9QN48"/>
<dbReference type="InterPro" id="IPR029044">
    <property type="entry name" value="Nucleotide-diphossugar_trans"/>
</dbReference>
<evidence type="ECO:0000313" key="3">
    <source>
        <dbReference type="Proteomes" id="UP000238650"/>
    </source>
</evidence>
<dbReference type="PANTHER" id="PTHR43179:SF7">
    <property type="entry name" value="RHAMNOSYLTRANSFERASE WBBL"/>
    <property type="match status" value="1"/>
</dbReference>
<dbReference type="CDD" id="cd00761">
    <property type="entry name" value="Glyco_tranf_GTA_type"/>
    <property type="match status" value="1"/>
</dbReference>
<organism evidence="2 3">
    <name type="scientific">Leucobacter massiliensis</name>
    <dbReference type="NCBI Taxonomy" id="1686285"/>
    <lineage>
        <taxon>Bacteria</taxon>
        <taxon>Bacillati</taxon>
        <taxon>Actinomycetota</taxon>
        <taxon>Actinomycetes</taxon>
        <taxon>Micrococcales</taxon>
        <taxon>Microbacteriaceae</taxon>
        <taxon>Leucobacter</taxon>
    </lineage>
</organism>
<reference evidence="2 3" key="1">
    <citation type="journal article" date="2017" name="New Microbes New Infect">
        <title>Genome sequence of 'Leucobacter massiliensis' sp. nov. isolated from human pharynx after travel to the 2014 Hajj.</title>
        <authorList>
            <person name="Leangapichart T."/>
            <person name="Gautret P."/>
            <person name="Nguyen T.T."/>
            <person name="Armstrong N."/>
            <person name="Rolain J.M."/>
        </authorList>
    </citation>
    <scope>NUCLEOTIDE SEQUENCE [LARGE SCALE GENOMIC DNA]</scope>
    <source>
        <strain evidence="2 3">122RC15</strain>
    </source>
</reference>
<dbReference type="Pfam" id="PF00535">
    <property type="entry name" value="Glycos_transf_2"/>
    <property type="match status" value="1"/>
</dbReference>
<proteinExistence type="predicted"/>
<dbReference type="PANTHER" id="PTHR43179">
    <property type="entry name" value="RHAMNOSYLTRANSFERASE WBBL"/>
    <property type="match status" value="1"/>
</dbReference>
<evidence type="ECO:0000259" key="1">
    <source>
        <dbReference type="Pfam" id="PF00535"/>
    </source>
</evidence>
<comment type="caution">
    <text evidence="2">The sequence shown here is derived from an EMBL/GenBank/DDBJ whole genome shotgun (WGS) entry which is preliminary data.</text>
</comment>
<evidence type="ECO:0000313" key="2">
    <source>
        <dbReference type="EMBL" id="PRI11013.1"/>
    </source>
</evidence>
<dbReference type="EMBL" id="MWZD01000017">
    <property type="protein sequence ID" value="PRI11013.1"/>
    <property type="molecule type" value="Genomic_DNA"/>
</dbReference>
<keyword evidence="3" id="KW-1185">Reference proteome</keyword>
<dbReference type="InterPro" id="IPR001173">
    <property type="entry name" value="Glyco_trans_2-like"/>
</dbReference>